<protein>
    <recommendedName>
        <fullName evidence="4">Extracellular small neutral protease</fullName>
        <ecNumber evidence="3">3.4.24.77</ecNumber>
    </recommendedName>
    <alternativeName>
        <fullName evidence="7">Snapalysin</fullName>
    </alternativeName>
</protein>
<organism evidence="9 10">
    <name type="scientific">Micromonospora echinofusca</name>
    <dbReference type="NCBI Taxonomy" id="47858"/>
    <lineage>
        <taxon>Bacteria</taxon>
        <taxon>Bacillati</taxon>
        <taxon>Actinomycetota</taxon>
        <taxon>Actinomycetes</taxon>
        <taxon>Micromonosporales</taxon>
        <taxon>Micromonosporaceae</taxon>
        <taxon>Micromonospora</taxon>
    </lineage>
</organism>
<keyword evidence="6 9" id="KW-0482">Metalloprotease</keyword>
<accession>A0ABS3VQT6</accession>
<comment type="caution">
    <text evidence="9">The sequence shown here is derived from an EMBL/GenBank/DDBJ whole genome shotgun (WGS) entry which is preliminary data.</text>
</comment>
<dbReference type="Proteomes" id="UP000823521">
    <property type="component" value="Unassembled WGS sequence"/>
</dbReference>
<keyword evidence="9" id="KW-0378">Hydrolase</keyword>
<dbReference type="SUPFAM" id="SSF55486">
    <property type="entry name" value="Metalloproteases ('zincins'), catalytic domain"/>
    <property type="match status" value="1"/>
</dbReference>
<evidence type="ECO:0000256" key="7">
    <source>
        <dbReference type="ARBA" id="ARBA00029927"/>
    </source>
</evidence>
<dbReference type="PRINTS" id="PR00787">
    <property type="entry name" value="NEUTRALPTASE"/>
</dbReference>
<comment type="similarity">
    <text evidence="2">Belongs to the peptidase M7 family.</text>
</comment>
<evidence type="ECO:0000313" key="9">
    <source>
        <dbReference type="EMBL" id="MBO4206871.1"/>
    </source>
</evidence>
<dbReference type="Pfam" id="PF02031">
    <property type="entry name" value="Peptidase_M7"/>
    <property type="match status" value="1"/>
</dbReference>
<dbReference type="InterPro" id="IPR000013">
    <property type="entry name" value="Peptidase_M7"/>
</dbReference>
<comment type="catalytic activity">
    <reaction evidence="1">
        <text>Hydrolyzes proteins with a preference for Tyr or Phe in the P1' position. Has no action on amino-acid p-nitroanilides.</text>
        <dbReference type="EC" id="3.4.24.77"/>
    </reaction>
</comment>
<dbReference type="Gene3D" id="3.40.390.10">
    <property type="entry name" value="Collagenase (Catalytic Domain)"/>
    <property type="match status" value="1"/>
</dbReference>
<dbReference type="GO" id="GO:0008237">
    <property type="term" value="F:metallopeptidase activity"/>
    <property type="evidence" value="ECO:0007669"/>
    <property type="project" value="UniProtKB-KW"/>
</dbReference>
<evidence type="ECO:0000256" key="6">
    <source>
        <dbReference type="ARBA" id="ARBA00023049"/>
    </source>
</evidence>
<reference evidence="9 10" key="1">
    <citation type="submission" date="2019-12" db="EMBL/GenBank/DDBJ databases">
        <title>Whole genome sequencing of endophytic Actinobacterium Micromonospora sp. MPMI6T.</title>
        <authorList>
            <person name="Evv R."/>
            <person name="Podile A.R."/>
        </authorList>
    </citation>
    <scope>NUCLEOTIDE SEQUENCE [LARGE SCALE GENOMIC DNA]</scope>
    <source>
        <strain evidence="9 10">MPMI6</strain>
    </source>
</reference>
<name>A0ABS3VQT6_MICEH</name>
<evidence type="ECO:0000256" key="4">
    <source>
        <dbReference type="ARBA" id="ARBA00019129"/>
    </source>
</evidence>
<sequence length="186" mass="19283">MSSRRIGRGLVALLAGAAAVLGVSLGANPAPASAAGVNAVVCYNTSQAGPYAGIADQAAGIWNAYTNNVDMAKCGSNLMIYYTYGGGSYAVRYSLGNGYVVIDVYQAQQYAPLRIMTHEIGHILGLPDNYNGQCYLLMSGGSAGTGCTNPYPYTTEAQQVDRNFGGFGAAGAQVFRDSWPTPATIG</sequence>
<keyword evidence="8" id="KW-0732">Signal</keyword>
<gene>
    <name evidence="9" type="ORF">GSF22_12775</name>
</gene>
<evidence type="ECO:0000313" key="10">
    <source>
        <dbReference type="Proteomes" id="UP000823521"/>
    </source>
</evidence>
<evidence type="ECO:0000256" key="5">
    <source>
        <dbReference type="ARBA" id="ARBA00022723"/>
    </source>
</evidence>
<evidence type="ECO:0000256" key="1">
    <source>
        <dbReference type="ARBA" id="ARBA00000612"/>
    </source>
</evidence>
<keyword evidence="10" id="KW-1185">Reference proteome</keyword>
<dbReference type="EC" id="3.4.24.77" evidence="3"/>
<feature type="chain" id="PRO_5046228360" description="Extracellular small neutral protease" evidence="8">
    <location>
        <begin position="35"/>
        <end position="186"/>
    </location>
</feature>
<evidence type="ECO:0000256" key="3">
    <source>
        <dbReference type="ARBA" id="ARBA00012325"/>
    </source>
</evidence>
<feature type="signal peptide" evidence="8">
    <location>
        <begin position="1"/>
        <end position="34"/>
    </location>
</feature>
<dbReference type="InterPro" id="IPR024079">
    <property type="entry name" value="MetalloPept_cat_dom_sf"/>
</dbReference>
<proteinExistence type="inferred from homology"/>
<evidence type="ECO:0000256" key="8">
    <source>
        <dbReference type="SAM" id="SignalP"/>
    </source>
</evidence>
<keyword evidence="5" id="KW-0479">Metal-binding</keyword>
<keyword evidence="6 9" id="KW-0645">Protease</keyword>
<dbReference type="EMBL" id="WVUH01000089">
    <property type="protein sequence ID" value="MBO4206871.1"/>
    <property type="molecule type" value="Genomic_DNA"/>
</dbReference>
<evidence type="ECO:0000256" key="2">
    <source>
        <dbReference type="ARBA" id="ARBA00006571"/>
    </source>
</evidence>